<organism evidence="1 2">
    <name type="scientific">Dryococelus australis</name>
    <dbReference type="NCBI Taxonomy" id="614101"/>
    <lineage>
        <taxon>Eukaryota</taxon>
        <taxon>Metazoa</taxon>
        <taxon>Ecdysozoa</taxon>
        <taxon>Arthropoda</taxon>
        <taxon>Hexapoda</taxon>
        <taxon>Insecta</taxon>
        <taxon>Pterygota</taxon>
        <taxon>Neoptera</taxon>
        <taxon>Polyneoptera</taxon>
        <taxon>Phasmatodea</taxon>
        <taxon>Verophasmatodea</taxon>
        <taxon>Anareolatae</taxon>
        <taxon>Phasmatidae</taxon>
        <taxon>Eurycanthinae</taxon>
        <taxon>Dryococelus</taxon>
    </lineage>
</organism>
<dbReference type="Proteomes" id="UP001159363">
    <property type="component" value="Chromosome X"/>
</dbReference>
<comment type="caution">
    <text evidence="1">The sequence shown here is derived from an EMBL/GenBank/DDBJ whole genome shotgun (WGS) entry which is preliminary data.</text>
</comment>
<accession>A0ABQ9HQJ5</accession>
<name>A0ABQ9HQJ5_9NEOP</name>
<protein>
    <submittedName>
        <fullName evidence="1">Uncharacterized protein</fullName>
    </submittedName>
</protein>
<gene>
    <name evidence="1" type="ORF">PR048_012848</name>
</gene>
<evidence type="ECO:0000313" key="1">
    <source>
        <dbReference type="EMBL" id="KAJ8886636.1"/>
    </source>
</evidence>
<sequence length="85" mass="9799">MDWHGKKVTKYEKLSEVLTELLSVETDGCVVKICELQTEYKCPSNRKFKACYTNINHTCSVCEHWPCLCVNVLLLQKWAVECGDD</sequence>
<evidence type="ECO:0000313" key="2">
    <source>
        <dbReference type="Proteomes" id="UP001159363"/>
    </source>
</evidence>
<proteinExistence type="predicted"/>
<dbReference type="EMBL" id="JARBHB010000004">
    <property type="protein sequence ID" value="KAJ8886636.1"/>
    <property type="molecule type" value="Genomic_DNA"/>
</dbReference>
<keyword evidence="2" id="KW-1185">Reference proteome</keyword>
<reference evidence="1 2" key="1">
    <citation type="submission" date="2023-02" db="EMBL/GenBank/DDBJ databases">
        <title>LHISI_Scaffold_Assembly.</title>
        <authorList>
            <person name="Stuart O.P."/>
            <person name="Cleave R."/>
            <person name="Magrath M.J.L."/>
            <person name="Mikheyev A.S."/>
        </authorList>
    </citation>
    <scope>NUCLEOTIDE SEQUENCE [LARGE SCALE GENOMIC DNA]</scope>
    <source>
        <strain evidence="1">Daus_M_001</strain>
        <tissue evidence="1">Leg muscle</tissue>
    </source>
</reference>